<dbReference type="Gene3D" id="3.10.10.10">
    <property type="entry name" value="HIV Type 1 Reverse Transcriptase, subunit A, domain 1"/>
    <property type="match status" value="1"/>
</dbReference>
<dbReference type="GO" id="GO:0003677">
    <property type="term" value="F:DNA binding"/>
    <property type="evidence" value="ECO:0007669"/>
    <property type="project" value="InterPro"/>
</dbReference>
<evidence type="ECO:0000256" key="2">
    <source>
        <dbReference type="ARBA" id="ARBA00012180"/>
    </source>
</evidence>
<dbReference type="SUPFAM" id="SSF56672">
    <property type="entry name" value="DNA/RNA polymerases"/>
    <property type="match status" value="2"/>
</dbReference>
<dbReference type="InterPro" id="IPR009057">
    <property type="entry name" value="Homeodomain-like_sf"/>
</dbReference>
<dbReference type="EMBL" id="JAUCMX010000003">
    <property type="protein sequence ID" value="KAK3550837.1"/>
    <property type="molecule type" value="Genomic_DNA"/>
</dbReference>
<comment type="caution">
    <text evidence="5">The sequence shown here is derived from an EMBL/GenBank/DDBJ whole genome shotgun (WGS) entry which is preliminary data.</text>
</comment>
<accession>A0AAE0RDD7</accession>
<name>A0AAE0RDD7_9TELE</name>
<feature type="compositionally biased region" description="Basic and acidic residues" evidence="3">
    <location>
        <begin position="463"/>
        <end position="472"/>
    </location>
</feature>
<reference evidence="5" key="1">
    <citation type="submission" date="2023-06" db="EMBL/GenBank/DDBJ databases">
        <title>Male Hemibagrus guttatus genome.</title>
        <authorList>
            <person name="Bian C."/>
        </authorList>
    </citation>
    <scope>NUCLEOTIDE SEQUENCE</scope>
    <source>
        <strain evidence="5">Male_cb2023</strain>
        <tissue evidence="5">Muscle</tissue>
    </source>
</reference>
<evidence type="ECO:0000256" key="3">
    <source>
        <dbReference type="SAM" id="MobiDB-lite"/>
    </source>
</evidence>
<gene>
    <name evidence="5" type="ORF">QTP70_006153</name>
</gene>
<evidence type="ECO:0000259" key="4">
    <source>
        <dbReference type="PROSITE" id="PS50878"/>
    </source>
</evidence>
<dbReference type="Pfam" id="PF13358">
    <property type="entry name" value="DDE_3"/>
    <property type="match status" value="1"/>
</dbReference>
<dbReference type="InterPro" id="IPR057667">
    <property type="entry name" value="HTH_SB"/>
</dbReference>
<organism evidence="5 6">
    <name type="scientific">Hemibagrus guttatus</name>
    <dbReference type="NCBI Taxonomy" id="175788"/>
    <lineage>
        <taxon>Eukaryota</taxon>
        <taxon>Metazoa</taxon>
        <taxon>Chordata</taxon>
        <taxon>Craniata</taxon>
        <taxon>Vertebrata</taxon>
        <taxon>Euteleostomi</taxon>
        <taxon>Actinopterygii</taxon>
        <taxon>Neopterygii</taxon>
        <taxon>Teleostei</taxon>
        <taxon>Ostariophysi</taxon>
        <taxon>Siluriformes</taxon>
        <taxon>Bagridae</taxon>
        <taxon>Hemibagrus</taxon>
    </lineage>
</organism>
<dbReference type="PANTHER" id="PTHR47027:SF30">
    <property type="entry name" value="THAP-TYPE DOMAIN-CONTAINING PROTEIN"/>
    <property type="match status" value="1"/>
</dbReference>
<comment type="similarity">
    <text evidence="1">Belongs to the beta type-B retroviral polymerase family. HERV class-II K(HML-2) pol subfamily.</text>
</comment>
<dbReference type="Gene3D" id="3.30.420.10">
    <property type="entry name" value="Ribonuclease H-like superfamily/Ribonuclease H"/>
    <property type="match status" value="1"/>
</dbReference>
<dbReference type="Pfam" id="PF01498">
    <property type="entry name" value="HTH_Tnp_Tc3_2"/>
    <property type="match status" value="1"/>
</dbReference>
<sequence length="1306" mass="147857">MEKDYRTVSGKFWQTVRCLRREETEAEDSEVDSFITQAEVTEVVQELLGGKVPGVDEICPEYLKSLDFVGLSWLTRLCNIAWWSGTVPLDWTTGVVVPLFKKGDRRVCSNYRGITLLSLPGKVYSRVLERRVRPLVEPRIQEEQCGFRPSRGTLDQLYTLHRVLEGLWEFVQPVHMCFVDLEKAFDRVPCGILWEVLWEYGVRGPLLRAVQSLYNWSRSLVRIASCKSDLFPVHVGLRQGCPRHSQGLEGVRFGDHRISSLIFADDVVLLAPSSLDLQHALGHFAAECEAAGMRVSTSKSEAMVLARKKMACTLQVGGEVLPQVEEFKYLGVLFTCEGRMDRESDRRIGAVAAVMRSMYRSVVVKKELSRKAKLSIYQSIYIPTLTYGHELWVMTERVRSRIQAAEMSFLRRVAGRSLRDGRVGGARSRAAAPPHRKGAVEVARASVSDASGTSTWRGVPGMPHREEAPGKTQDTLERLCLSAGLGTPRGPSGRAGGSVWGEGGCELEEKERFWIELDEVMESIPTGERVVIEADFNGNVGEGNTGDEEVMGKFGVKERNLEGQMVVDFDKRMDMAVVNTYFQKRERHRVIYKSGGRSMKYKRHLSTTSNSQTPNSTMAKTKELSKDTRNKIVDLHQAGKTESAIGKQLGVKKSTVGAIIRKWKTYKTTVNLPRSGAPCKISPRGVKMITRTVSKNPRTTQGDLVNDLQRAGTKVTKATISNTLRRQGLKSCSARRVPLLKPVHVRARLKFAREHLDDPEEDWENVIWSDETKIELFGKNSTCRVWRRKNAELHPKNTIPTVKHGGGNIMLWGCFSAKGPGRLIRVKERMNGAMYHEILSKNLPSARALKMKRGWVFQHDNDPKHTARATKEWLRKKHFKVLEWPSQSPDLNPIENLWRELKIRVAQRQPQNITALEEICMEEWAKLPATVQHISQHLFASSKGCLLTPHPPAAPQHQNLCRRINTTYHPRNANIVSTKGYACTVEKMTITCKPAQPVLHTQCIPRQRNSTRYQITTIQGKPLVNELVQWSTLELTLRIGCLDEDTLSLLVLEESAVDVIMGCPWLAKHQPNIRRGHPGSTTIESPVSSTQLNLPEEYQGYEDVFNKTAATKLLPHQPWDCTIDHLPGTKLLKRRVYPLSIPEHEAMEEYISEALQQGFIRPSPSPVASSFFFVVKKDGGLQPCIDYHVLNCQMVKFVQPLPLVPAALEELRRAHIFSKLDLCSAYNLIHIRRGDEWKMAFITSLGHYEYLVIPYGLSNTPSVFQSFMNEIFRDMLYRFVIIYIDDIVIYSPNLSDHIKHIKQVLN</sequence>
<dbReference type="InterPro" id="IPR047655">
    <property type="entry name" value="Transpos_IS630-like"/>
</dbReference>
<protein>
    <recommendedName>
        <fullName evidence="2">ribonuclease H</fullName>
        <ecNumber evidence="2">3.1.26.4</ecNumber>
    </recommendedName>
</protein>
<dbReference type="InterPro" id="IPR002492">
    <property type="entry name" value="Transposase_Tc1-like"/>
</dbReference>
<dbReference type="PROSITE" id="PS50878">
    <property type="entry name" value="RT_POL"/>
    <property type="match status" value="1"/>
</dbReference>
<feature type="compositionally biased region" description="Low complexity" evidence="3">
    <location>
        <begin position="606"/>
        <end position="617"/>
    </location>
</feature>
<dbReference type="EC" id="3.1.26.4" evidence="2"/>
<evidence type="ECO:0000256" key="1">
    <source>
        <dbReference type="ARBA" id="ARBA00010879"/>
    </source>
</evidence>
<dbReference type="Pfam" id="PF25787">
    <property type="entry name" value="HTH_SB"/>
    <property type="match status" value="1"/>
</dbReference>
<dbReference type="InterPro" id="IPR038717">
    <property type="entry name" value="Tc1-like_DDE_dom"/>
</dbReference>
<dbReference type="InterPro" id="IPR036397">
    <property type="entry name" value="RNaseH_sf"/>
</dbReference>
<dbReference type="InterPro" id="IPR043502">
    <property type="entry name" value="DNA/RNA_pol_sf"/>
</dbReference>
<dbReference type="Proteomes" id="UP001274896">
    <property type="component" value="Unassembled WGS sequence"/>
</dbReference>
<dbReference type="GO" id="GO:0004523">
    <property type="term" value="F:RNA-DNA hybrid ribonuclease activity"/>
    <property type="evidence" value="ECO:0007669"/>
    <property type="project" value="UniProtKB-EC"/>
</dbReference>
<dbReference type="Gene3D" id="1.10.10.10">
    <property type="entry name" value="Winged helix-like DNA-binding domain superfamily/Winged helix DNA-binding domain"/>
    <property type="match status" value="2"/>
</dbReference>
<dbReference type="CDD" id="cd01650">
    <property type="entry name" value="RT_nLTR_like"/>
    <property type="match status" value="1"/>
</dbReference>
<dbReference type="NCBIfam" id="NF033545">
    <property type="entry name" value="transpos_IS630"/>
    <property type="match status" value="1"/>
</dbReference>
<feature type="domain" description="Reverse transcriptase" evidence="4">
    <location>
        <begin position="1155"/>
        <end position="1306"/>
    </location>
</feature>
<evidence type="ECO:0000313" key="5">
    <source>
        <dbReference type="EMBL" id="KAK3550837.1"/>
    </source>
</evidence>
<dbReference type="SUPFAM" id="SSF46689">
    <property type="entry name" value="Homeodomain-like"/>
    <property type="match status" value="1"/>
</dbReference>
<dbReference type="Gene3D" id="3.30.70.270">
    <property type="match status" value="1"/>
</dbReference>
<feature type="region of interest" description="Disordered" evidence="3">
    <location>
        <begin position="424"/>
        <end position="472"/>
    </location>
</feature>
<dbReference type="GO" id="GO:0006313">
    <property type="term" value="P:DNA transposition"/>
    <property type="evidence" value="ECO:0007669"/>
    <property type="project" value="InterPro"/>
</dbReference>
<proteinExistence type="inferred from homology"/>
<dbReference type="InterPro" id="IPR043128">
    <property type="entry name" value="Rev_trsase/Diguanyl_cyclase"/>
</dbReference>
<dbReference type="PANTHER" id="PTHR47027">
    <property type="entry name" value="REVERSE TRANSCRIPTASE DOMAIN-CONTAINING PROTEIN"/>
    <property type="match status" value="1"/>
</dbReference>
<evidence type="ECO:0000313" key="6">
    <source>
        <dbReference type="Proteomes" id="UP001274896"/>
    </source>
</evidence>
<feature type="region of interest" description="Disordered" evidence="3">
    <location>
        <begin position="601"/>
        <end position="623"/>
    </location>
</feature>
<dbReference type="GO" id="GO:0015074">
    <property type="term" value="P:DNA integration"/>
    <property type="evidence" value="ECO:0007669"/>
    <property type="project" value="InterPro"/>
</dbReference>
<dbReference type="InterPro" id="IPR000477">
    <property type="entry name" value="RT_dom"/>
</dbReference>
<keyword evidence="6" id="KW-1185">Reference proteome</keyword>
<dbReference type="CDD" id="cd01647">
    <property type="entry name" value="RT_LTR"/>
    <property type="match status" value="1"/>
</dbReference>
<dbReference type="InterPro" id="IPR036388">
    <property type="entry name" value="WH-like_DNA-bd_sf"/>
</dbReference>
<dbReference type="Pfam" id="PF00078">
    <property type="entry name" value="RVT_1"/>
    <property type="match status" value="2"/>
</dbReference>